<evidence type="ECO:0000256" key="2">
    <source>
        <dbReference type="SAM" id="SignalP"/>
    </source>
</evidence>
<feature type="compositionally biased region" description="Basic and acidic residues" evidence="1">
    <location>
        <begin position="788"/>
        <end position="824"/>
    </location>
</feature>
<dbReference type="Proteomes" id="UP000481858">
    <property type="component" value="Unassembled WGS sequence"/>
</dbReference>
<keyword evidence="2" id="KW-0732">Signal</keyword>
<protein>
    <submittedName>
        <fullName evidence="3">Uncharacterized protein</fullName>
    </submittedName>
</protein>
<dbReference type="EMBL" id="WUBL01000057">
    <property type="protein sequence ID" value="KAF2968083.1"/>
    <property type="molecule type" value="Genomic_DNA"/>
</dbReference>
<dbReference type="InterPro" id="IPR052577">
    <property type="entry name" value="VWA7"/>
</dbReference>
<evidence type="ECO:0000256" key="1">
    <source>
        <dbReference type="SAM" id="MobiDB-lite"/>
    </source>
</evidence>
<organism evidence="3 4">
    <name type="scientific">Xylaria multiplex</name>
    <dbReference type="NCBI Taxonomy" id="323545"/>
    <lineage>
        <taxon>Eukaryota</taxon>
        <taxon>Fungi</taxon>
        <taxon>Dikarya</taxon>
        <taxon>Ascomycota</taxon>
        <taxon>Pezizomycotina</taxon>
        <taxon>Sordariomycetes</taxon>
        <taxon>Xylariomycetidae</taxon>
        <taxon>Xylariales</taxon>
        <taxon>Xylariaceae</taxon>
        <taxon>Xylaria</taxon>
    </lineage>
</organism>
<gene>
    <name evidence="3" type="ORF">GQX73_g5528</name>
</gene>
<dbReference type="AlphaFoldDB" id="A0A7C8IRP8"/>
<dbReference type="InParanoid" id="A0A7C8IRP8"/>
<keyword evidence="4" id="KW-1185">Reference proteome</keyword>
<feature type="compositionally biased region" description="Basic and acidic residues" evidence="1">
    <location>
        <begin position="660"/>
        <end position="672"/>
    </location>
</feature>
<comment type="caution">
    <text evidence="3">The sequence shown here is derived from an EMBL/GenBank/DDBJ whole genome shotgun (WGS) entry which is preliminary data.</text>
</comment>
<reference evidence="3 4" key="1">
    <citation type="submission" date="2019-12" db="EMBL/GenBank/DDBJ databases">
        <title>Draft genome sequence of the ascomycete Xylaria multiplex DSM 110363.</title>
        <authorList>
            <person name="Buettner E."/>
            <person name="Kellner H."/>
        </authorList>
    </citation>
    <scope>NUCLEOTIDE SEQUENCE [LARGE SCALE GENOMIC DNA]</scope>
    <source>
        <strain evidence="3 4">DSM 110363</strain>
    </source>
</reference>
<feature type="region of interest" description="Disordered" evidence="1">
    <location>
        <begin position="660"/>
        <end position="859"/>
    </location>
</feature>
<name>A0A7C8IRP8_9PEZI</name>
<feature type="compositionally biased region" description="Basic and acidic residues" evidence="1">
    <location>
        <begin position="737"/>
        <end position="747"/>
    </location>
</feature>
<feature type="compositionally biased region" description="Basic and acidic residues" evidence="1">
    <location>
        <begin position="841"/>
        <end position="859"/>
    </location>
</feature>
<evidence type="ECO:0000313" key="4">
    <source>
        <dbReference type="Proteomes" id="UP000481858"/>
    </source>
</evidence>
<sequence length="859" mass="96752">MTSLKLYPSLLGLAFLLIFAQPALAFGAGNIAGISKVEGQNWRHGDIEDTLLTILMARAVGGKKFNKIMVSRVYFGNWLRDYSQAIDVGTVKSVSAEAIRLLLCVLGFMSFGYGSKEFEVTAERLGCYRPEDHIDNPKNYADNEDARRYHRALRGPVDERVELAIDEETGMKNYIANERVDIMTSALHVRRLFGKSIELIRSYKNDNNKADFYEALRLLGTGLHCLEDFLAHSNYTELALIEMGERDVFPHVGSRTQLQIPGVRHEVWPIVTGTFGGVDFLHSVTGEVSDKLTQNEIQELEGTLEQHSHDDTSVLADLLDKIPDGVFGDNDEKQKMNDIQSNAQAAQLENTSISPREPEEFTRYAQQVFQQIMPAIEFHDDLMKSISKAIEKIPILPQIIEQLEEQLSMWVFTIIAPFVLPIIHQVKNELATGSHEIIASSENEQHVVFNDDESSDPTHSMLSKDHFSNILNEVAGKTASKVLTWVVPQLMEAWDDESVDIDRTLNRIINGVLHHPAQRHMGEDGAEDGRQIMFRSVEEWWNKMDEGAKDEYRQKLSREGVMRGENHKEGVHDTGHGCGKPLGMQKNFASGGSVEDRIAGAAAGAIFQGLTGGISSAVESQTGGQIKLPSGGGGGGDEAFGGGLLGQIGSSLLGGAFKNEEKESYESRRQYDDGSYTESRTEYGRSDDRYGQANLSETRYSGGGERSEYSRYEQDDNGRGYGYQERVETRPSYGGGYEERTERRYESNEDSYEESSGWQRRREDDGGYGGRSDNYGREDDGGYGGRSENYEREERSEYRRSDYERSDEYGRSDEYSREDRREDRREDEEESGRGGGFLGRIIDRVGNELDDRRRRRDDY</sequence>
<accession>A0A7C8IRP8</accession>
<dbReference type="PANTHER" id="PTHR14905">
    <property type="entry name" value="NG37"/>
    <property type="match status" value="1"/>
</dbReference>
<dbReference type="PANTHER" id="PTHR14905:SF11">
    <property type="entry name" value="TINC (EUROFUNG)"/>
    <property type="match status" value="1"/>
</dbReference>
<evidence type="ECO:0000313" key="3">
    <source>
        <dbReference type="EMBL" id="KAF2968083.1"/>
    </source>
</evidence>
<dbReference type="OrthoDB" id="2506204at2759"/>
<dbReference type="InterPro" id="IPR010816">
    <property type="entry name" value="Het-C"/>
</dbReference>
<feature type="compositionally biased region" description="Basic and acidic residues" evidence="1">
    <location>
        <begin position="705"/>
        <end position="718"/>
    </location>
</feature>
<feature type="chain" id="PRO_5028797751" evidence="2">
    <location>
        <begin position="26"/>
        <end position="859"/>
    </location>
</feature>
<dbReference type="Pfam" id="PF07217">
    <property type="entry name" value="Het-C"/>
    <property type="match status" value="1"/>
</dbReference>
<feature type="signal peptide" evidence="2">
    <location>
        <begin position="1"/>
        <end position="25"/>
    </location>
</feature>
<proteinExistence type="predicted"/>
<feature type="compositionally biased region" description="Basic and acidic residues" evidence="1">
    <location>
        <begin position="679"/>
        <end position="690"/>
    </location>
</feature>